<keyword evidence="1" id="KW-0472">Membrane</keyword>
<dbReference type="SUPFAM" id="SSF103473">
    <property type="entry name" value="MFS general substrate transporter"/>
    <property type="match status" value="1"/>
</dbReference>
<evidence type="ECO:0000313" key="3">
    <source>
        <dbReference type="Proteomes" id="UP000033519"/>
    </source>
</evidence>
<name>A0ABR5DTP8_9HYPH</name>
<keyword evidence="1" id="KW-1133">Transmembrane helix</keyword>
<dbReference type="Proteomes" id="UP000033519">
    <property type="component" value="Unassembled WGS sequence"/>
</dbReference>
<proteinExistence type="predicted"/>
<feature type="non-terminal residue" evidence="2">
    <location>
        <position position="1"/>
    </location>
</feature>
<dbReference type="Gene3D" id="1.20.1250.20">
    <property type="entry name" value="MFS general substrate transporter like domains"/>
    <property type="match status" value="1"/>
</dbReference>
<sequence length="158" mass="15515">IMFAACSIVMFAVQGIVFSPLVKASSTRWIIAPAFAVMALGLALIPGTTGLGPVLAMVSIVSGSAGVVAPLLAYWVAKTSQRSRGVGLGIQSAATSLGQSVGSAGAGMLYGLDGQDGAAFFVSAAVMAIAAIASLGLPGLLAPIPPTVRAVRGSGASR</sequence>
<keyword evidence="3" id="KW-1185">Reference proteome</keyword>
<dbReference type="EMBL" id="LAPV01000172">
    <property type="protein sequence ID" value="KKC31394.1"/>
    <property type="molecule type" value="Genomic_DNA"/>
</dbReference>
<feature type="transmembrane region" description="Helical" evidence="1">
    <location>
        <begin position="54"/>
        <end position="77"/>
    </location>
</feature>
<feature type="transmembrane region" description="Helical" evidence="1">
    <location>
        <begin position="28"/>
        <end position="47"/>
    </location>
</feature>
<keyword evidence="1" id="KW-0812">Transmembrane</keyword>
<protein>
    <submittedName>
        <fullName evidence="2">MFS transporter</fullName>
    </submittedName>
</protein>
<accession>A0ABR5DTP8</accession>
<gene>
    <name evidence="2" type="ORF">WH91_19705</name>
</gene>
<evidence type="ECO:0000256" key="1">
    <source>
        <dbReference type="SAM" id="Phobius"/>
    </source>
</evidence>
<comment type="caution">
    <text evidence="2">The sequence shown here is derived from an EMBL/GenBank/DDBJ whole genome shotgun (WGS) entry which is preliminary data.</text>
</comment>
<organism evidence="2 3">
    <name type="scientific">Devosia psychrophila</name>
    <dbReference type="NCBI Taxonomy" id="728005"/>
    <lineage>
        <taxon>Bacteria</taxon>
        <taxon>Pseudomonadati</taxon>
        <taxon>Pseudomonadota</taxon>
        <taxon>Alphaproteobacteria</taxon>
        <taxon>Hyphomicrobiales</taxon>
        <taxon>Devosiaceae</taxon>
        <taxon>Devosia</taxon>
    </lineage>
</organism>
<reference evidence="2 3" key="1">
    <citation type="submission" date="2015-03" db="EMBL/GenBank/DDBJ databases">
        <authorList>
            <person name="Lepp D."/>
            <person name="Hassan Y.I."/>
            <person name="Li X.-Z."/>
            <person name="Zhou T."/>
        </authorList>
    </citation>
    <scope>NUCLEOTIDE SEQUENCE [LARGE SCALE GENOMIC DNA]</scope>
    <source>
        <strain evidence="2 3">Cr7-05</strain>
    </source>
</reference>
<evidence type="ECO:0000313" key="2">
    <source>
        <dbReference type="EMBL" id="KKC31394.1"/>
    </source>
</evidence>
<dbReference type="InterPro" id="IPR036259">
    <property type="entry name" value="MFS_trans_sf"/>
</dbReference>
<feature type="transmembrane region" description="Helical" evidence="1">
    <location>
        <begin position="118"/>
        <end position="142"/>
    </location>
</feature>